<sequence length="468" mass="49507">MRSLLEVFVYAVLLTSTPTYQKDADDDEGRPYEFGFTIDGEQHRHEKKDQNGIIQGEFGFITADGIYHVTVYATDENGNFKILSMKNIRISAPLDGSPATGPISPEAGKYLGKKANASPASSAASTPSTPSAPPSQQPQQNLPPATPQQFQQLQQPGPQPVSSTQRPILVPFTTQATIKPACGGCGYVTTSKSIVGQKPFQSAAFQRPNGEVSDLTKVPDAEIVPPGLQDIQTHLQAHGGGVPQQAQQPQQQSYVQGGGGGGLNQVSGGRQPSGSGAQSTGGNQAYGNTPQSSPGGAQSLGGIAGSVNEQGQQGGYQGVGGLTQNGASAPKKPVSTLPPISVADNTIHVGGSKPQDIPIKDKYPGMADGLPEGIDEKDIKDLLYKFKYTVGFHGHYEKGLKNGAKIGGYFVNGRDGISRVVTYVADENGYRPKFKFINLGLDSPDTPKEDTEKTFGLKSFEFVWYPIE</sequence>
<dbReference type="OrthoDB" id="6362401at2759"/>
<dbReference type="InterPro" id="IPR031311">
    <property type="entry name" value="CHIT_BIND_RR_consensus"/>
</dbReference>
<reference evidence="5 6" key="1">
    <citation type="submission" date="2019-01" db="EMBL/GenBank/DDBJ databases">
        <authorList>
            <person name="Sayadi A."/>
        </authorList>
    </citation>
    <scope>NUCLEOTIDE SEQUENCE [LARGE SCALE GENOMIC DNA]</scope>
</reference>
<evidence type="ECO:0000313" key="6">
    <source>
        <dbReference type="Proteomes" id="UP000410492"/>
    </source>
</evidence>
<dbReference type="EMBL" id="CAACVG010011162">
    <property type="protein sequence ID" value="VEN57449.1"/>
    <property type="molecule type" value="Genomic_DNA"/>
</dbReference>
<feature type="region of interest" description="Disordered" evidence="3">
    <location>
        <begin position="237"/>
        <end position="337"/>
    </location>
</feature>
<dbReference type="GO" id="GO:0008010">
    <property type="term" value="F:structural constituent of chitin-based larval cuticle"/>
    <property type="evidence" value="ECO:0007669"/>
    <property type="project" value="TreeGrafter"/>
</dbReference>
<dbReference type="PROSITE" id="PS51155">
    <property type="entry name" value="CHIT_BIND_RR_2"/>
    <property type="match status" value="2"/>
</dbReference>
<feature type="signal peptide" evidence="4">
    <location>
        <begin position="1"/>
        <end position="19"/>
    </location>
</feature>
<evidence type="ECO:0000313" key="5">
    <source>
        <dbReference type="EMBL" id="VEN57449.1"/>
    </source>
</evidence>
<dbReference type="PANTHER" id="PTHR10380:SF173">
    <property type="entry name" value="CUTICULAR PROTEIN 47EF, ISOFORM C-RELATED"/>
    <property type="match status" value="1"/>
</dbReference>
<keyword evidence="4" id="KW-0732">Signal</keyword>
<keyword evidence="1 2" id="KW-0193">Cuticle</keyword>
<feature type="chain" id="PRO_5024866824" description="Protein lethal(3)malignant blood neoplasm 1" evidence="4">
    <location>
        <begin position="20"/>
        <end position="468"/>
    </location>
</feature>
<feature type="compositionally biased region" description="Polar residues" evidence="3">
    <location>
        <begin position="272"/>
        <end position="296"/>
    </location>
</feature>
<accession>A0A653DB57</accession>
<feature type="compositionally biased region" description="Gly residues" evidence="3">
    <location>
        <begin position="312"/>
        <end position="323"/>
    </location>
</feature>
<evidence type="ECO:0000256" key="4">
    <source>
        <dbReference type="SAM" id="SignalP"/>
    </source>
</evidence>
<keyword evidence="6" id="KW-1185">Reference proteome</keyword>
<feature type="region of interest" description="Disordered" evidence="3">
    <location>
        <begin position="94"/>
        <end position="165"/>
    </location>
</feature>
<dbReference type="AlphaFoldDB" id="A0A653DB57"/>
<name>A0A653DB57_CALMS</name>
<gene>
    <name evidence="5" type="ORF">CALMAC_LOCUS16074</name>
</gene>
<feature type="compositionally biased region" description="Low complexity" evidence="3">
    <location>
        <begin position="243"/>
        <end position="255"/>
    </location>
</feature>
<dbReference type="PANTHER" id="PTHR10380">
    <property type="entry name" value="CUTICLE PROTEIN"/>
    <property type="match status" value="1"/>
</dbReference>
<evidence type="ECO:0008006" key="7">
    <source>
        <dbReference type="Google" id="ProtNLM"/>
    </source>
</evidence>
<dbReference type="PROSITE" id="PS00233">
    <property type="entry name" value="CHIT_BIND_RR_1"/>
    <property type="match status" value="1"/>
</dbReference>
<evidence type="ECO:0000256" key="2">
    <source>
        <dbReference type="PROSITE-ProRule" id="PRU00497"/>
    </source>
</evidence>
<dbReference type="GO" id="GO:0062129">
    <property type="term" value="C:chitin-based extracellular matrix"/>
    <property type="evidence" value="ECO:0007669"/>
    <property type="project" value="TreeGrafter"/>
</dbReference>
<organism evidence="5 6">
    <name type="scientific">Callosobruchus maculatus</name>
    <name type="common">Southern cowpea weevil</name>
    <name type="synonym">Pulse bruchid</name>
    <dbReference type="NCBI Taxonomy" id="64391"/>
    <lineage>
        <taxon>Eukaryota</taxon>
        <taxon>Metazoa</taxon>
        <taxon>Ecdysozoa</taxon>
        <taxon>Arthropoda</taxon>
        <taxon>Hexapoda</taxon>
        <taxon>Insecta</taxon>
        <taxon>Pterygota</taxon>
        <taxon>Neoptera</taxon>
        <taxon>Endopterygota</taxon>
        <taxon>Coleoptera</taxon>
        <taxon>Polyphaga</taxon>
        <taxon>Cucujiformia</taxon>
        <taxon>Chrysomeloidea</taxon>
        <taxon>Chrysomelidae</taxon>
        <taxon>Bruchinae</taxon>
        <taxon>Bruchini</taxon>
        <taxon>Callosobruchus</taxon>
    </lineage>
</organism>
<feature type="compositionally biased region" description="Low complexity" evidence="3">
    <location>
        <begin position="115"/>
        <end position="129"/>
    </location>
</feature>
<proteinExistence type="predicted"/>
<evidence type="ECO:0000256" key="3">
    <source>
        <dbReference type="SAM" id="MobiDB-lite"/>
    </source>
</evidence>
<dbReference type="Proteomes" id="UP000410492">
    <property type="component" value="Unassembled WGS sequence"/>
</dbReference>
<dbReference type="Pfam" id="PF00379">
    <property type="entry name" value="Chitin_bind_4"/>
    <property type="match status" value="2"/>
</dbReference>
<feature type="compositionally biased region" description="Low complexity" evidence="3">
    <location>
        <begin position="137"/>
        <end position="156"/>
    </location>
</feature>
<dbReference type="InterPro" id="IPR050468">
    <property type="entry name" value="Cuticle_Struct_Prot"/>
</dbReference>
<dbReference type="InterPro" id="IPR000618">
    <property type="entry name" value="Insect_cuticle"/>
</dbReference>
<protein>
    <recommendedName>
        <fullName evidence="7">Protein lethal(3)malignant blood neoplasm 1</fullName>
    </recommendedName>
</protein>
<evidence type="ECO:0000256" key="1">
    <source>
        <dbReference type="ARBA" id="ARBA00022460"/>
    </source>
</evidence>